<evidence type="ECO:0000313" key="3">
    <source>
        <dbReference type="EMBL" id="VFT96523.1"/>
    </source>
</evidence>
<keyword evidence="4" id="KW-1185">Reference proteome</keyword>
<evidence type="ECO:0000256" key="1">
    <source>
        <dbReference type="SAM" id="Phobius"/>
    </source>
</evidence>
<proteinExistence type="predicted"/>
<dbReference type="EMBL" id="VJMH01006715">
    <property type="protein sequence ID" value="KAF0688580.1"/>
    <property type="molecule type" value="Genomic_DNA"/>
</dbReference>
<protein>
    <submittedName>
        <fullName evidence="3">Aste57867_19825 protein</fullName>
    </submittedName>
</protein>
<gene>
    <name evidence="3" type="primary">Aste57867_19825</name>
    <name evidence="2" type="ORF">As57867_019760</name>
    <name evidence="3" type="ORF">ASTE57867_19825</name>
</gene>
<keyword evidence="1" id="KW-0812">Transmembrane</keyword>
<feature type="transmembrane region" description="Helical" evidence="1">
    <location>
        <begin position="54"/>
        <end position="76"/>
    </location>
</feature>
<feature type="transmembrane region" description="Helical" evidence="1">
    <location>
        <begin position="82"/>
        <end position="100"/>
    </location>
</feature>
<accession>A0A485LE19</accession>
<name>A0A485LE19_9STRA</name>
<dbReference type="Proteomes" id="UP000332933">
    <property type="component" value="Unassembled WGS sequence"/>
</dbReference>
<reference evidence="3 4" key="1">
    <citation type="submission" date="2019-03" db="EMBL/GenBank/DDBJ databases">
        <authorList>
            <person name="Gaulin E."/>
            <person name="Dumas B."/>
        </authorList>
    </citation>
    <scope>NUCLEOTIDE SEQUENCE [LARGE SCALE GENOMIC DNA]</scope>
    <source>
        <strain evidence="3">CBS 568.67</strain>
    </source>
</reference>
<evidence type="ECO:0000313" key="2">
    <source>
        <dbReference type="EMBL" id="KAF0688580.1"/>
    </source>
</evidence>
<keyword evidence="1" id="KW-0472">Membrane</keyword>
<dbReference type="AlphaFoldDB" id="A0A485LE19"/>
<reference evidence="2" key="2">
    <citation type="submission" date="2019-06" db="EMBL/GenBank/DDBJ databases">
        <title>Genomics analysis of Aphanomyces spp. identifies a new class of oomycete effector associated with host adaptation.</title>
        <authorList>
            <person name="Gaulin E."/>
        </authorList>
    </citation>
    <scope>NUCLEOTIDE SEQUENCE</scope>
    <source>
        <strain evidence="2">CBS 578.67</strain>
    </source>
</reference>
<organism evidence="3 4">
    <name type="scientific">Aphanomyces stellatus</name>
    <dbReference type="NCBI Taxonomy" id="120398"/>
    <lineage>
        <taxon>Eukaryota</taxon>
        <taxon>Sar</taxon>
        <taxon>Stramenopiles</taxon>
        <taxon>Oomycota</taxon>
        <taxon>Saprolegniomycetes</taxon>
        <taxon>Saprolegniales</taxon>
        <taxon>Verrucalvaceae</taxon>
        <taxon>Aphanomyces</taxon>
    </lineage>
</organism>
<keyword evidence="1" id="KW-1133">Transmembrane helix</keyword>
<evidence type="ECO:0000313" key="4">
    <source>
        <dbReference type="Proteomes" id="UP000332933"/>
    </source>
</evidence>
<dbReference type="EMBL" id="CAADRA010006738">
    <property type="protein sequence ID" value="VFT96523.1"/>
    <property type="molecule type" value="Genomic_DNA"/>
</dbReference>
<sequence>MAAPVNYQTLHQSPIEAPSKMSHRMPRDCIGLIRYQHASYNVYHATPRIVRLHLWAVPLFQLGNVAAITAPFLLLVPVSTGVAVAVGVGGLVLSAISMALQGRAHATEKIPNEPLEGPVNAIQRIFSEQWINFPRFVLEGGWRVAFEAEQGSNKNK</sequence>
<dbReference type="OrthoDB" id="68257at2759"/>